<sequence length="279" mass="28930">MAPKPSTKASSAKPAAATTPASKAPTPSKPSSSKPPSTKAAPAKPASTKPESSGAKASASPKKSSAGAPRSKSPTKKPPTSPEKPEPVTPAPAPAVEAEPQAAPAPAAAPPAAAPAVSSCRVRYNHYNEEFDLVDGKLDFEEVDEKYCISFVFKGNWTIKLQGPGNSELLPDGGALQKTVDDEGDPKVIGTFSGLVADAQYVIAVDEDPALADAPRKTYTATSGMQGRADFDDGEDLMLGVDKSSCSCLFGNPCASSYNCKDWNNRFDVAKKNGWKGFS</sequence>
<keyword evidence="3" id="KW-1185">Reference proteome</keyword>
<feature type="compositionally biased region" description="Low complexity" evidence="1">
    <location>
        <begin position="1"/>
        <end position="72"/>
    </location>
</feature>
<dbReference type="AlphaFoldDB" id="A0AB34JYL0"/>
<proteinExistence type="predicted"/>
<comment type="caution">
    <text evidence="2">The sequence shown here is derived from an EMBL/GenBank/DDBJ whole genome shotgun (WGS) entry which is preliminary data.</text>
</comment>
<dbReference type="PRINTS" id="PR01217">
    <property type="entry name" value="PRICHEXTENSN"/>
</dbReference>
<reference evidence="2 3" key="1">
    <citation type="journal article" date="2024" name="Science">
        <title>Giant polyketide synthase enzymes in the biosynthesis of giant marine polyether toxins.</title>
        <authorList>
            <person name="Fallon T.R."/>
            <person name="Shende V.V."/>
            <person name="Wierzbicki I.H."/>
            <person name="Pendleton A.L."/>
            <person name="Watervoot N.F."/>
            <person name="Auber R.P."/>
            <person name="Gonzalez D.J."/>
            <person name="Wisecaver J.H."/>
            <person name="Moore B.S."/>
        </authorList>
    </citation>
    <scope>NUCLEOTIDE SEQUENCE [LARGE SCALE GENOMIC DNA]</scope>
    <source>
        <strain evidence="2 3">12B1</strain>
    </source>
</reference>
<protein>
    <submittedName>
        <fullName evidence="2">Uncharacterized protein</fullName>
    </submittedName>
</protein>
<name>A0AB34JYL0_PRYPA</name>
<dbReference type="EMBL" id="JBGBPQ010000003">
    <property type="protein sequence ID" value="KAL1526995.1"/>
    <property type="molecule type" value="Genomic_DNA"/>
</dbReference>
<evidence type="ECO:0000256" key="1">
    <source>
        <dbReference type="SAM" id="MobiDB-lite"/>
    </source>
</evidence>
<feature type="compositionally biased region" description="Pro residues" evidence="1">
    <location>
        <begin position="76"/>
        <end position="93"/>
    </location>
</feature>
<organism evidence="2 3">
    <name type="scientific">Prymnesium parvum</name>
    <name type="common">Toxic golden alga</name>
    <dbReference type="NCBI Taxonomy" id="97485"/>
    <lineage>
        <taxon>Eukaryota</taxon>
        <taxon>Haptista</taxon>
        <taxon>Haptophyta</taxon>
        <taxon>Prymnesiophyceae</taxon>
        <taxon>Prymnesiales</taxon>
        <taxon>Prymnesiaceae</taxon>
        <taxon>Prymnesium</taxon>
    </lineage>
</organism>
<accession>A0AB34JYL0</accession>
<dbReference type="Proteomes" id="UP001515480">
    <property type="component" value="Unassembled WGS sequence"/>
</dbReference>
<feature type="region of interest" description="Disordered" evidence="1">
    <location>
        <begin position="1"/>
        <end position="112"/>
    </location>
</feature>
<gene>
    <name evidence="2" type="ORF">AB1Y20_015683</name>
</gene>
<evidence type="ECO:0000313" key="3">
    <source>
        <dbReference type="Proteomes" id="UP001515480"/>
    </source>
</evidence>
<feature type="compositionally biased region" description="Low complexity" evidence="1">
    <location>
        <begin position="94"/>
        <end position="106"/>
    </location>
</feature>
<evidence type="ECO:0000313" key="2">
    <source>
        <dbReference type="EMBL" id="KAL1526995.1"/>
    </source>
</evidence>